<organism evidence="2 3">
    <name type="scientific">Moniliophthora roreri</name>
    <name type="common">Frosty pod rot fungus</name>
    <name type="synonym">Monilia roreri</name>
    <dbReference type="NCBI Taxonomy" id="221103"/>
    <lineage>
        <taxon>Eukaryota</taxon>
        <taxon>Fungi</taxon>
        <taxon>Dikarya</taxon>
        <taxon>Basidiomycota</taxon>
        <taxon>Agaricomycotina</taxon>
        <taxon>Agaricomycetes</taxon>
        <taxon>Agaricomycetidae</taxon>
        <taxon>Agaricales</taxon>
        <taxon>Marasmiineae</taxon>
        <taxon>Marasmiaceae</taxon>
        <taxon>Moniliophthora</taxon>
    </lineage>
</organism>
<accession>A0A0W0FK98</accession>
<comment type="caution">
    <text evidence="2">The sequence shown here is derived from an EMBL/GenBank/DDBJ whole genome shotgun (WGS) entry which is preliminary data.</text>
</comment>
<sequence length="210" mass="23046">MTGAIVVLRPSLDVSNLPLHVVIPDTDPNGDRFTTDEDVSPNDPVFFRRVINHQRGIKQATEVAQGQFLLQLRQQCIAVSQTDPNECVDVPVNRRSPTTMGAVNALPSNEQTLIYPDPLPNTQNVDSDNSNISRPSHRANRFLNISPPSTPPPMSPHSTISIPNPATPIKPTRTTFKMARLSPTLTHNELPPPIVPTNPDTQHPYHVSVG</sequence>
<dbReference type="Proteomes" id="UP000054988">
    <property type="component" value="Unassembled WGS sequence"/>
</dbReference>
<gene>
    <name evidence="2" type="ORF">WG66_10705</name>
</gene>
<feature type="region of interest" description="Disordered" evidence="1">
    <location>
        <begin position="185"/>
        <end position="210"/>
    </location>
</feature>
<dbReference type="EMBL" id="LATX01001886">
    <property type="protein sequence ID" value="KTB36716.1"/>
    <property type="molecule type" value="Genomic_DNA"/>
</dbReference>
<reference evidence="2 3" key="1">
    <citation type="submission" date="2015-12" db="EMBL/GenBank/DDBJ databases">
        <title>Draft genome sequence of Moniliophthora roreri, the causal agent of frosty pod rot of cacao.</title>
        <authorList>
            <person name="Aime M.C."/>
            <person name="Diaz-Valderrama J.R."/>
            <person name="Kijpornyongpan T."/>
            <person name="Phillips-Mora W."/>
        </authorList>
    </citation>
    <scope>NUCLEOTIDE SEQUENCE [LARGE SCALE GENOMIC DNA]</scope>
    <source>
        <strain evidence="2 3">MCA 2952</strain>
    </source>
</reference>
<evidence type="ECO:0000313" key="3">
    <source>
        <dbReference type="Proteomes" id="UP000054988"/>
    </source>
</evidence>
<dbReference type="AlphaFoldDB" id="A0A0W0FK98"/>
<protein>
    <submittedName>
        <fullName evidence="2">Uncharacterized protein</fullName>
    </submittedName>
</protein>
<evidence type="ECO:0000313" key="2">
    <source>
        <dbReference type="EMBL" id="KTB36716.1"/>
    </source>
</evidence>
<proteinExistence type="predicted"/>
<feature type="region of interest" description="Disordered" evidence="1">
    <location>
        <begin position="143"/>
        <end position="170"/>
    </location>
</feature>
<name>A0A0W0FK98_MONRR</name>
<evidence type="ECO:0000256" key="1">
    <source>
        <dbReference type="SAM" id="MobiDB-lite"/>
    </source>
</evidence>